<dbReference type="AlphaFoldDB" id="N1Q207"/>
<proteinExistence type="predicted"/>
<evidence type="ECO:0000256" key="1">
    <source>
        <dbReference type="SAM" id="MobiDB-lite"/>
    </source>
</evidence>
<feature type="region of interest" description="Disordered" evidence="1">
    <location>
        <begin position="120"/>
        <end position="289"/>
    </location>
</feature>
<dbReference type="HOGENOM" id="CLU_1035013_0_0_1"/>
<reference evidence="4" key="1">
    <citation type="journal article" date="2012" name="PLoS Genet.">
        <title>The genomes of the fungal plant pathogens Cladosporium fulvum and Dothistroma septosporum reveal adaptation to different hosts and lifestyles but also signatures of common ancestry.</title>
        <authorList>
            <person name="de Wit P.J.G.M."/>
            <person name="van der Burgt A."/>
            <person name="Oekmen B."/>
            <person name="Stergiopoulos I."/>
            <person name="Abd-Elsalam K.A."/>
            <person name="Aerts A.L."/>
            <person name="Bahkali A.H."/>
            <person name="Beenen H.G."/>
            <person name="Chettri P."/>
            <person name="Cox M.P."/>
            <person name="Datema E."/>
            <person name="de Vries R.P."/>
            <person name="Dhillon B."/>
            <person name="Ganley A.R."/>
            <person name="Griffiths S.A."/>
            <person name="Guo Y."/>
            <person name="Hamelin R.C."/>
            <person name="Henrissat B."/>
            <person name="Kabir M.S."/>
            <person name="Jashni M.K."/>
            <person name="Kema G."/>
            <person name="Klaubauf S."/>
            <person name="Lapidus A."/>
            <person name="Levasseur A."/>
            <person name="Lindquist E."/>
            <person name="Mehrabi R."/>
            <person name="Ohm R.A."/>
            <person name="Owen T.J."/>
            <person name="Salamov A."/>
            <person name="Schwelm A."/>
            <person name="Schijlen E."/>
            <person name="Sun H."/>
            <person name="van den Burg H.A."/>
            <person name="van Ham R.C.H.J."/>
            <person name="Zhang S."/>
            <person name="Goodwin S.B."/>
            <person name="Grigoriev I.V."/>
            <person name="Collemare J."/>
            <person name="Bradshaw R.E."/>
        </authorList>
    </citation>
    <scope>NUCLEOTIDE SEQUENCE [LARGE SCALE GENOMIC DNA]</scope>
    <source>
        <strain evidence="4">NZE10 / CBS 128990</strain>
    </source>
</reference>
<feature type="domain" description="Stc1" evidence="2">
    <location>
        <begin position="29"/>
        <end position="114"/>
    </location>
</feature>
<dbReference type="STRING" id="675120.N1Q207"/>
<protein>
    <recommendedName>
        <fullName evidence="2">Stc1 domain-containing protein</fullName>
    </recommendedName>
</protein>
<organism evidence="3 4">
    <name type="scientific">Dothistroma septosporum (strain NZE10 / CBS 128990)</name>
    <name type="common">Red band needle blight fungus</name>
    <name type="synonym">Mycosphaerella pini</name>
    <dbReference type="NCBI Taxonomy" id="675120"/>
    <lineage>
        <taxon>Eukaryota</taxon>
        <taxon>Fungi</taxon>
        <taxon>Dikarya</taxon>
        <taxon>Ascomycota</taxon>
        <taxon>Pezizomycotina</taxon>
        <taxon>Dothideomycetes</taxon>
        <taxon>Dothideomycetidae</taxon>
        <taxon>Mycosphaerellales</taxon>
        <taxon>Mycosphaerellaceae</taxon>
        <taxon>Dothistroma</taxon>
    </lineage>
</organism>
<feature type="compositionally biased region" description="Basic and acidic residues" evidence="1">
    <location>
        <begin position="255"/>
        <end position="269"/>
    </location>
</feature>
<sequence>MAPAATHSGYNNYNHFPRQNGVAVPSSIKCTRCDIVKSKGAFSNGPQADLVAHMKRIGPGFNAAKTAYIACMACTPKQVVELHCYMCDMDKGLDKFFKTQRRTPDHALCMACQQDKLNYEPGAMSDDDSSGGGTDDSEDSDDDRLSLVDGITSMSVSGAGTMPPARSSTVGGGVSLDGSKAPSSTVTASTTGAPTTASTTDNVTSRAASSRASAAAVAARYGTPSSRTASSVAGTTTSTRPSGSWAKPKTIQRKIQYDDVAQQKREEQMAKGNVNDDEKEYCGAGSDSD</sequence>
<evidence type="ECO:0000313" key="4">
    <source>
        <dbReference type="Proteomes" id="UP000016933"/>
    </source>
</evidence>
<reference evidence="3 4" key="2">
    <citation type="journal article" date="2012" name="PLoS Pathog.">
        <title>Diverse lifestyles and strategies of plant pathogenesis encoded in the genomes of eighteen Dothideomycetes fungi.</title>
        <authorList>
            <person name="Ohm R.A."/>
            <person name="Feau N."/>
            <person name="Henrissat B."/>
            <person name="Schoch C.L."/>
            <person name="Horwitz B.A."/>
            <person name="Barry K.W."/>
            <person name="Condon B.J."/>
            <person name="Copeland A.C."/>
            <person name="Dhillon B."/>
            <person name="Glaser F."/>
            <person name="Hesse C.N."/>
            <person name="Kosti I."/>
            <person name="LaButti K."/>
            <person name="Lindquist E.A."/>
            <person name="Lucas S."/>
            <person name="Salamov A.A."/>
            <person name="Bradshaw R.E."/>
            <person name="Ciuffetti L."/>
            <person name="Hamelin R.C."/>
            <person name="Kema G.H.J."/>
            <person name="Lawrence C."/>
            <person name="Scott J.A."/>
            <person name="Spatafora J.W."/>
            <person name="Turgeon B.G."/>
            <person name="de Wit P.J.G.M."/>
            <person name="Zhong S."/>
            <person name="Goodwin S.B."/>
            <person name="Grigoriev I.V."/>
        </authorList>
    </citation>
    <scope>NUCLEOTIDE SEQUENCE [LARGE SCALE GENOMIC DNA]</scope>
    <source>
        <strain evidence="4">NZE10 / CBS 128990</strain>
    </source>
</reference>
<feature type="compositionally biased region" description="Low complexity" evidence="1">
    <location>
        <begin position="181"/>
        <end position="240"/>
    </location>
</feature>
<dbReference type="Proteomes" id="UP000016933">
    <property type="component" value="Unassembled WGS sequence"/>
</dbReference>
<keyword evidence="4" id="KW-1185">Reference proteome</keyword>
<dbReference type="eggNOG" id="ENOG502SB6E">
    <property type="taxonomic scope" value="Eukaryota"/>
</dbReference>
<dbReference type="Pfam" id="PF12898">
    <property type="entry name" value="Stc1"/>
    <property type="match status" value="1"/>
</dbReference>
<accession>N1Q207</accession>
<dbReference type="OMA" id="LVEIECF"/>
<dbReference type="EMBL" id="KB446535">
    <property type="protein sequence ID" value="EME49796.1"/>
    <property type="molecule type" value="Genomic_DNA"/>
</dbReference>
<evidence type="ECO:0000259" key="2">
    <source>
        <dbReference type="Pfam" id="PF12898"/>
    </source>
</evidence>
<evidence type="ECO:0000313" key="3">
    <source>
        <dbReference type="EMBL" id="EME49796.1"/>
    </source>
</evidence>
<dbReference type="InterPro" id="IPR024630">
    <property type="entry name" value="Stc1"/>
</dbReference>
<gene>
    <name evidence="3" type="ORF">DOTSEDRAFT_49987</name>
</gene>
<feature type="compositionally biased region" description="Acidic residues" evidence="1">
    <location>
        <begin position="125"/>
        <end position="142"/>
    </location>
</feature>
<name>N1Q207_DOTSN</name>